<comment type="caution">
    <text evidence="6">The sequence shown here is derived from an EMBL/GenBank/DDBJ whole genome shotgun (WGS) entry which is preliminary data.</text>
</comment>
<gene>
    <name evidence="6" type="ORF">WA026_015210</name>
</gene>
<dbReference type="InterPro" id="IPR012132">
    <property type="entry name" value="GMC_OxRdtase"/>
</dbReference>
<dbReference type="InterPro" id="IPR036188">
    <property type="entry name" value="FAD/NAD-bd_sf"/>
</dbReference>
<dbReference type="GO" id="GO:0016614">
    <property type="term" value="F:oxidoreductase activity, acting on CH-OH group of donors"/>
    <property type="evidence" value="ECO:0007669"/>
    <property type="project" value="InterPro"/>
</dbReference>
<evidence type="ECO:0000256" key="2">
    <source>
        <dbReference type="ARBA" id="ARBA00010790"/>
    </source>
</evidence>
<evidence type="ECO:0000256" key="1">
    <source>
        <dbReference type="ARBA" id="ARBA00001974"/>
    </source>
</evidence>
<dbReference type="EMBL" id="JARQZJ010000008">
    <property type="protein sequence ID" value="KAK9871964.1"/>
    <property type="molecule type" value="Genomic_DNA"/>
</dbReference>
<keyword evidence="3" id="KW-0285">Flavoprotein</keyword>
<name>A0AAW1TXU6_9CUCU</name>
<organism evidence="6 7">
    <name type="scientific">Henosepilachna vigintioctopunctata</name>
    <dbReference type="NCBI Taxonomy" id="420089"/>
    <lineage>
        <taxon>Eukaryota</taxon>
        <taxon>Metazoa</taxon>
        <taxon>Ecdysozoa</taxon>
        <taxon>Arthropoda</taxon>
        <taxon>Hexapoda</taxon>
        <taxon>Insecta</taxon>
        <taxon>Pterygota</taxon>
        <taxon>Neoptera</taxon>
        <taxon>Endopterygota</taxon>
        <taxon>Coleoptera</taxon>
        <taxon>Polyphaga</taxon>
        <taxon>Cucujiformia</taxon>
        <taxon>Coccinelloidea</taxon>
        <taxon>Coccinellidae</taxon>
        <taxon>Epilachninae</taxon>
        <taxon>Epilachnini</taxon>
        <taxon>Henosepilachna</taxon>
    </lineage>
</organism>
<evidence type="ECO:0000259" key="5">
    <source>
        <dbReference type="Pfam" id="PF00732"/>
    </source>
</evidence>
<dbReference type="Proteomes" id="UP001431783">
    <property type="component" value="Unassembled WGS sequence"/>
</dbReference>
<dbReference type="PANTHER" id="PTHR11552:SF147">
    <property type="entry name" value="CHOLINE DEHYDROGENASE, MITOCHONDRIAL"/>
    <property type="match status" value="1"/>
</dbReference>
<proteinExistence type="inferred from homology"/>
<accession>A0AAW1TXU6</accession>
<comment type="similarity">
    <text evidence="2">Belongs to the GMC oxidoreductase family.</text>
</comment>
<dbReference type="Pfam" id="PF00732">
    <property type="entry name" value="GMC_oxred_N"/>
    <property type="match status" value="1"/>
</dbReference>
<protein>
    <recommendedName>
        <fullName evidence="5">Glucose-methanol-choline oxidoreductase N-terminal domain-containing protein</fullName>
    </recommendedName>
</protein>
<feature type="domain" description="Glucose-methanol-choline oxidoreductase N-terminal" evidence="5">
    <location>
        <begin position="56"/>
        <end position="349"/>
    </location>
</feature>
<dbReference type="InterPro" id="IPR000172">
    <property type="entry name" value="GMC_OxRdtase_N"/>
</dbReference>
<comment type="cofactor">
    <cofactor evidence="1">
        <name>FAD</name>
        <dbReference type="ChEBI" id="CHEBI:57692"/>
    </cofactor>
</comment>
<dbReference type="AlphaFoldDB" id="A0AAW1TXU6"/>
<evidence type="ECO:0000256" key="3">
    <source>
        <dbReference type="ARBA" id="ARBA00022630"/>
    </source>
</evidence>
<sequence length="495" mass="55883">MLEQIQSSTCLSNLDSHSGNLFLLLLNTLLASQCTLKNPDLYPPDNSAKLEDGDHFDFIVVGTGSSGSVVGSRLTEEKKWKVLVVEAGDYPSVTTEIPAIFFSVQQTDQVWKYSTKPAEKSCLGYKNSICHCTRGKLLGGCSSINGMMYQRGSKRDHDSWYHEGNEGWDYTSLTEFYEKSENVETDVEHVHEYGQKGLLHLTRYKFNETMRDVILQSAEELGYNLFEQEGPSGFFESFQAIKDGVRINSAKAFLGAVKESSELTLALNAHVEKVIIDKTSKEARGIKLRIGKRVMNIYSDKEVILSAGVINSPQILMLSGIGPKNHLQKVGIDVIQNLAVGAHLKDHVVMWVFSKVSDEALKSTDMLDEIYEYFAHRKGMLSHTGVLNIQGYTNVNDNSTNPDILFLYSIIPKNSTTALDIFTDNINLNSFSSEKLREYVVNNHVLVTLSYCYNQSLQEKFCLRIKMLQVIQRFNQDILLMKMMKIWILLLKEFA</sequence>
<keyword evidence="4" id="KW-0274">FAD</keyword>
<dbReference type="PANTHER" id="PTHR11552">
    <property type="entry name" value="GLUCOSE-METHANOL-CHOLINE GMC OXIDOREDUCTASE"/>
    <property type="match status" value="1"/>
</dbReference>
<evidence type="ECO:0000313" key="6">
    <source>
        <dbReference type="EMBL" id="KAK9871964.1"/>
    </source>
</evidence>
<dbReference type="Gene3D" id="3.50.50.60">
    <property type="entry name" value="FAD/NAD(P)-binding domain"/>
    <property type="match status" value="1"/>
</dbReference>
<dbReference type="GO" id="GO:0050660">
    <property type="term" value="F:flavin adenine dinucleotide binding"/>
    <property type="evidence" value="ECO:0007669"/>
    <property type="project" value="InterPro"/>
</dbReference>
<reference evidence="6 7" key="1">
    <citation type="submission" date="2023-03" db="EMBL/GenBank/DDBJ databases">
        <title>Genome insight into feeding habits of ladybird beetles.</title>
        <authorList>
            <person name="Li H.-S."/>
            <person name="Huang Y.-H."/>
            <person name="Pang H."/>
        </authorList>
    </citation>
    <scope>NUCLEOTIDE SEQUENCE [LARGE SCALE GENOMIC DNA]</scope>
    <source>
        <strain evidence="6">SYSU_2023b</strain>
        <tissue evidence="6">Whole body</tissue>
    </source>
</reference>
<keyword evidence="7" id="KW-1185">Reference proteome</keyword>
<evidence type="ECO:0000256" key="4">
    <source>
        <dbReference type="ARBA" id="ARBA00022827"/>
    </source>
</evidence>
<dbReference type="SUPFAM" id="SSF51905">
    <property type="entry name" value="FAD/NAD(P)-binding domain"/>
    <property type="match status" value="1"/>
</dbReference>
<evidence type="ECO:0000313" key="7">
    <source>
        <dbReference type="Proteomes" id="UP001431783"/>
    </source>
</evidence>
<dbReference type="Gene3D" id="3.30.560.10">
    <property type="entry name" value="Glucose Oxidase, domain 3"/>
    <property type="match status" value="1"/>
</dbReference>